<accession>A0A2S4PHX7</accession>
<dbReference type="Proteomes" id="UP000237438">
    <property type="component" value="Unassembled WGS sequence"/>
</dbReference>
<feature type="non-terminal residue" evidence="1">
    <location>
        <position position="1"/>
    </location>
</feature>
<organism evidence="1 2">
    <name type="scientific">Erysiphe pulchra</name>
    <dbReference type="NCBI Taxonomy" id="225359"/>
    <lineage>
        <taxon>Eukaryota</taxon>
        <taxon>Fungi</taxon>
        <taxon>Dikarya</taxon>
        <taxon>Ascomycota</taxon>
        <taxon>Pezizomycotina</taxon>
        <taxon>Leotiomycetes</taxon>
        <taxon>Erysiphales</taxon>
        <taxon>Erysiphaceae</taxon>
        <taxon>Erysiphe</taxon>
    </lineage>
</organism>
<comment type="caution">
    <text evidence="1">The sequence shown here is derived from an EMBL/GenBank/DDBJ whole genome shotgun (WGS) entry which is preliminary data.</text>
</comment>
<protein>
    <submittedName>
        <fullName evidence="1">Uncharacterized protein</fullName>
    </submittedName>
</protein>
<dbReference type="AlphaFoldDB" id="A0A2S4PHX7"/>
<sequence length="37" mass="3921">GPLPKLVTTIDGPQDPLDGLILQEPGLASIRDDVPIR</sequence>
<feature type="non-terminal residue" evidence="1">
    <location>
        <position position="37"/>
    </location>
</feature>
<reference evidence="1 2" key="1">
    <citation type="submission" date="2017-10" db="EMBL/GenBank/DDBJ databases">
        <title>Development of genomic resources for the powdery mildew, Erysiphe pulchra.</title>
        <authorList>
            <person name="Wadl P.A."/>
            <person name="Mack B.M."/>
            <person name="Moore G."/>
            <person name="Beltz S.B."/>
        </authorList>
    </citation>
    <scope>NUCLEOTIDE SEQUENCE [LARGE SCALE GENOMIC DNA]</scope>
    <source>
        <strain evidence="1">Cflorida</strain>
    </source>
</reference>
<evidence type="ECO:0000313" key="1">
    <source>
        <dbReference type="EMBL" id="POS81642.1"/>
    </source>
</evidence>
<dbReference type="EMBL" id="PEDP01010335">
    <property type="protein sequence ID" value="POS81642.1"/>
    <property type="molecule type" value="Genomic_DNA"/>
</dbReference>
<gene>
    <name evidence="1" type="ORF">EPUL_006549</name>
</gene>
<name>A0A2S4PHX7_9PEZI</name>
<proteinExistence type="predicted"/>
<keyword evidence="2" id="KW-1185">Reference proteome</keyword>
<dbReference type="OrthoDB" id="3557769at2759"/>
<evidence type="ECO:0000313" key="2">
    <source>
        <dbReference type="Proteomes" id="UP000237438"/>
    </source>
</evidence>